<evidence type="ECO:0000313" key="4">
    <source>
        <dbReference type="EMBL" id="ATI80011.1"/>
    </source>
</evidence>
<dbReference type="RefSeq" id="WP_097383263.1">
    <property type="nucleotide sequence ID" value="NZ_CP023741.1"/>
</dbReference>
<feature type="signal peptide" evidence="3">
    <location>
        <begin position="1"/>
        <end position="21"/>
    </location>
</feature>
<dbReference type="PANTHER" id="PTHR10009">
    <property type="entry name" value="PROTEIN YELLOW-RELATED"/>
    <property type="match status" value="1"/>
</dbReference>
<evidence type="ECO:0000256" key="2">
    <source>
        <dbReference type="ARBA" id="ARBA00022525"/>
    </source>
</evidence>
<dbReference type="Proteomes" id="UP000219422">
    <property type="component" value="Chromosome"/>
</dbReference>
<keyword evidence="2" id="KW-0964">Secreted</keyword>
<feature type="chain" id="PRO_5012471401" evidence="3">
    <location>
        <begin position="22"/>
        <end position="377"/>
    </location>
</feature>
<dbReference type="EMBL" id="CP023741">
    <property type="protein sequence ID" value="ATI80011.1"/>
    <property type="molecule type" value="Genomic_DNA"/>
</dbReference>
<evidence type="ECO:0000256" key="3">
    <source>
        <dbReference type="SAM" id="SignalP"/>
    </source>
</evidence>
<evidence type="ECO:0000256" key="1">
    <source>
        <dbReference type="ARBA" id="ARBA00004613"/>
    </source>
</evidence>
<dbReference type="Gene3D" id="2.120.10.30">
    <property type="entry name" value="TolB, C-terminal domain"/>
    <property type="match status" value="1"/>
</dbReference>
<dbReference type="PANTHER" id="PTHR10009:SF18">
    <property type="entry name" value="PROTEIN YELLOW-LIKE PROTEIN"/>
    <property type="match status" value="1"/>
</dbReference>
<reference evidence="4 5" key="1">
    <citation type="submission" date="2017-10" db="EMBL/GenBank/DDBJ databases">
        <title>Sphingobium yanoikuyae S72.</title>
        <authorList>
            <person name="Sanchez E."/>
            <person name="Bustos P."/>
            <person name="Mendoza P."/>
            <person name="Guo X."/>
            <person name="Mendoza A."/>
        </authorList>
    </citation>
    <scope>NUCLEOTIDE SEQUENCE [LARGE SCALE GENOMIC DNA]</scope>
    <source>
        <strain evidence="4 5">S72</strain>
    </source>
</reference>
<dbReference type="GeneID" id="57776840"/>
<accession>A0A291MYD3</accession>
<proteinExistence type="predicted"/>
<dbReference type="Pfam" id="PF03022">
    <property type="entry name" value="MRJP"/>
    <property type="match status" value="1"/>
</dbReference>
<gene>
    <name evidence="4" type="ORF">A6768_08330</name>
</gene>
<keyword evidence="3" id="KW-0732">Signal</keyword>
<comment type="subcellular location">
    <subcellularLocation>
        <location evidence="1">Secreted</location>
    </subcellularLocation>
</comment>
<protein>
    <submittedName>
        <fullName evidence="4">Gluconolaconase</fullName>
    </submittedName>
</protein>
<name>A0A291MYD3_SPHYA</name>
<dbReference type="AlphaFoldDB" id="A0A291MYD3"/>
<sequence length="377" mass="40029">MSRIVPLLASVASLIAAPAFAQERQAPVEVVAELRGAMPTGVTVAPNGRIFLNYPQWGDKPPFAVGELKDGKVVAFPDRVTNDAATGGPADHFISVQSVVADGANRLWVLDTAAPGFAEPVAGGAKLVAIDLATNKVVKTLVLGPDVVLPTTYVNDVRFDLRQGEAGVAYITDSSIKGPGGLIVVDLASGKALRRLSAHPTTMPDPGFNPVIEGQTLMNRPAGGKPTPWLVATDGIAISADGETLYYCALSSRHFYSVPTALLRDPSVTDEQIAAAIKDLGPKAPSDGLAEDSEGNVYAGDYEHGAIRRFAAGKWTTIAKDPRILWPDTLSVGTDGYLYFTANQLQRQAGFHEGKDLRRQPYQLLRIRIGNGPVLLK</sequence>
<dbReference type="GO" id="GO:0005576">
    <property type="term" value="C:extracellular region"/>
    <property type="evidence" value="ECO:0007669"/>
    <property type="project" value="UniProtKB-SubCell"/>
</dbReference>
<dbReference type="SUPFAM" id="SSF63829">
    <property type="entry name" value="Calcium-dependent phosphotriesterase"/>
    <property type="match status" value="1"/>
</dbReference>
<dbReference type="InterPro" id="IPR011042">
    <property type="entry name" value="6-blade_b-propeller_TolB-like"/>
</dbReference>
<dbReference type="InterPro" id="IPR017996">
    <property type="entry name" value="MRJP/yellow-related"/>
</dbReference>
<evidence type="ECO:0000313" key="5">
    <source>
        <dbReference type="Proteomes" id="UP000219422"/>
    </source>
</evidence>
<dbReference type="KEGG" id="sya:A6768_08330"/>
<organism evidence="4 5">
    <name type="scientific">Sphingobium yanoikuyae</name>
    <name type="common">Sphingomonas yanoikuyae</name>
    <dbReference type="NCBI Taxonomy" id="13690"/>
    <lineage>
        <taxon>Bacteria</taxon>
        <taxon>Pseudomonadati</taxon>
        <taxon>Pseudomonadota</taxon>
        <taxon>Alphaproteobacteria</taxon>
        <taxon>Sphingomonadales</taxon>
        <taxon>Sphingomonadaceae</taxon>
        <taxon>Sphingobium</taxon>
    </lineage>
</organism>